<dbReference type="InterPro" id="IPR000477">
    <property type="entry name" value="RT_dom"/>
</dbReference>
<evidence type="ECO:0000256" key="1">
    <source>
        <dbReference type="SAM" id="MobiDB-lite"/>
    </source>
</evidence>
<gene>
    <name evidence="3" type="ORF">GRJ2_000465000</name>
</gene>
<feature type="region of interest" description="Disordered" evidence="1">
    <location>
        <begin position="1"/>
        <end position="47"/>
    </location>
</feature>
<dbReference type="Proteomes" id="UP001623348">
    <property type="component" value="Unassembled WGS sequence"/>
</dbReference>
<comment type="caution">
    <text evidence="3">The sequence shown here is derived from an EMBL/GenBank/DDBJ whole genome shotgun (WGS) entry which is preliminary data.</text>
</comment>
<evidence type="ECO:0000313" key="3">
    <source>
        <dbReference type="EMBL" id="GAB0179997.1"/>
    </source>
</evidence>
<sequence>MYGKKGRGEERRGEERRGEERRGEEKRREEKRREEKRREEKRREEKRREEKRKKREYVYIRKFIKRHSYRHHDFCLVYDWIFFLWKPGNNRNMNGTAYIADTHPSKELGSCWAFSWTNGTNRSQWGCSWLHGSAYEALSNGLLDLYKVFNTVPHDILVSKLERHGFDRWTTRWIRNQLDGRIQRVAINGSMSKWRTVMSGVPQGSVLGPALFNIFVGDMDSGMKCTLSRFANDDKLCGVVDTLEGRDAVWRDLDRLERWVCVNRMMFNKAKCKVLRMGWRKHN</sequence>
<proteinExistence type="predicted"/>
<name>A0ABC9W5B2_GRUJA</name>
<dbReference type="PANTHER" id="PTHR33332">
    <property type="entry name" value="REVERSE TRANSCRIPTASE DOMAIN-CONTAINING PROTEIN"/>
    <property type="match status" value="1"/>
</dbReference>
<keyword evidence="4" id="KW-1185">Reference proteome</keyword>
<dbReference type="Pfam" id="PF00078">
    <property type="entry name" value="RVT_1"/>
    <property type="match status" value="1"/>
</dbReference>
<organism evidence="3 4">
    <name type="scientific">Grus japonensis</name>
    <name type="common">Japanese crane</name>
    <name type="synonym">Red-crowned crane</name>
    <dbReference type="NCBI Taxonomy" id="30415"/>
    <lineage>
        <taxon>Eukaryota</taxon>
        <taxon>Metazoa</taxon>
        <taxon>Chordata</taxon>
        <taxon>Craniata</taxon>
        <taxon>Vertebrata</taxon>
        <taxon>Euteleostomi</taxon>
        <taxon>Archelosauria</taxon>
        <taxon>Archosauria</taxon>
        <taxon>Dinosauria</taxon>
        <taxon>Saurischia</taxon>
        <taxon>Theropoda</taxon>
        <taxon>Coelurosauria</taxon>
        <taxon>Aves</taxon>
        <taxon>Neognathae</taxon>
        <taxon>Neoaves</taxon>
        <taxon>Gruiformes</taxon>
        <taxon>Gruidae</taxon>
        <taxon>Grus</taxon>
    </lineage>
</organism>
<dbReference type="PROSITE" id="PS50878">
    <property type="entry name" value="RT_POL"/>
    <property type="match status" value="1"/>
</dbReference>
<evidence type="ECO:0000313" key="4">
    <source>
        <dbReference type="Proteomes" id="UP001623348"/>
    </source>
</evidence>
<evidence type="ECO:0000259" key="2">
    <source>
        <dbReference type="PROSITE" id="PS50878"/>
    </source>
</evidence>
<protein>
    <submittedName>
        <fullName evidence="3">Triadin</fullName>
    </submittedName>
</protein>
<feature type="domain" description="Reverse transcriptase" evidence="2">
    <location>
        <begin position="16"/>
        <end position="283"/>
    </location>
</feature>
<dbReference type="EMBL" id="BAAFJT010000001">
    <property type="protein sequence ID" value="GAB0179997.1"/>
    <property type="molecule type" value="Genomic_DNA"/>
</dbReference>
<accession>A0ABC9W5B2</accession>
<dbReference type="AlphaFoldDB" id="A0ABC9W5B2"/>
<reference evidence="3 4" key="1">
    <citation type="submission" date="2024-06" db="EMBL/GenBank/DDBJ databases">
        <title>The draft genome of Grus japonensis, version 3.</title>
        <authorList>
            <person name="Nabeshima K."/>
            <person name="Suzuki S."/>
            <person name="Onuma M."/>
        </authorList>
    </citation>
    <scope>NUCLEOTIDE SEQUENCE [LARGE SCALE GENOMIC DNA]</scope>
    <source>
        <strain evidence="3 4">451A</strain>
    </source>
</reference>